<dbReference type="Proteomes" id="UP000887013">
    <property type="component" value="Unassembled WGS sequence"/>
</dbReference>
<dbReference type="EMBL" id="BMAW01106619">
    <property type="protein sequence ID" value="GFT25287.1"/>
    <property type="molecule type" value="Genomic_DNA"/>
</dbReference>
<sequence length="103" mass="11290">MVLTKKSGEVFVIDFTVAFEDRLSSFAKARQGKIDKYLPIVEHLRREGKVAHVDAIVVGSALWARRIRPNDAALAQMGGFQKKYVNSCGNFICSDTSGGVGML</sequence>
<organism evidence="1 2">
    <name type="scientific">Nephila pilipes</name>
    <name type="common">Giant wood spider</name>
    <name type="synonym">Nephila maculata</name>
    <dbReference type="NCBI Taxonomy" id="299642"/>
    <lineage>
        <taxon>Eukaryota</taxon>
        <taxon>Metazoa</taxon>
        <taxon>Ecdysozoa</taxon>
        <taxon>Arthropoda</taxon>
        <taxon>Chelicerata</taxon>
        <taxon>Arachnida</taxon>
        <taxon>Araneae</taxon>
        <taxon>Araneomorphae</taxon>
        <taxon>Entelegynae</taxon>
        <taxon>Araneoidea</taxon>
        <taxon>Nephilidae</taxon>
        <taxon>Nephila</taxon>
    </lineage>
</organism>
<dbReference type="OrthoDB" id="6432781at2759"/>
<accession>A0A8X6NN92</accession>
<evidence type="ECO:0000313" key="1">
    <source>
        <dbReference type="EMBL" id="GFT25287.1"/>
    </source>
</evidence>
<protein>
    <submittedName>
        <fullName evidence="1">Uncharacterized protein</fullName>
    </submittedName>
</protein>
<dbReference type="AlphaFoldDB" id="A0A8X6NN92"/>
<keyword evidence="2" id="KW-1185">Reference proteome</keyword>
<comment type="caution">
    <text evidence="1">The sequence shown here is derived from an EMBL/GenBank/DDBJ whole genome shotgun (WGS) entry which is preliminary data.</text>
</comment>
<name>A0A8X6NN92_NEPPI</name>
<reference evidence="1" key="1">
    <citation type="submission" date="2020-08" db="EMBL/GenBank/DDBJ databases">
        <title>Multicomponent nature underlies the extraordinary mechanical properties of spider dragline silk.</title>
        <authorList>
            <person name="Kono N."/>
            <person name="Nakamura H."/>
            <person name="Mori M."/>
            <person name="Yoshida Y."/>
            <person name="Ohtoshi R."/>
            <person name="Malay A.D."/>
            <person name="Moran D.A.P."/>
            <person name="Tomita M."/>
            <person name="Numata K."/>
            <person name="Arakawa K."/>
        </authorList>
    </citation>
    <scope>NUCLEOTIDE SEQUENCE</scope>
</reference>
<gene>
    <name evidence="1" type="ORF">NPIL_241591</name>
</gene>
<evidence type="ECO:0000313" key="2">
    <source>
        <dbReference type="Proteomes" id="UP000887013"/>
    </source>
</evidence>
<proteinExistence type="predicted"/>